<sequence length="108" mass="11493">MPSTPTLTHTLTRDGSAQTLGIHGMVDFSNADALSRWLNSAVSTECTSLVLDLRHLDFIDSSGARSLIEGHRLAATHGVWIKAVGASPIVLRTLSLLGVTDLFDIAPL</sequence>
<dbReference type="AlphaFoldDB" id="A0A841BK91"/>
<dbReference type="Gene3D" id="3.30.750.24">
    <property type="entry name" value="STAS domain"/>
    <property type="match status" value="1"/>
</dbReference>
<keyword evidence="3" id="KW-1185">Reference proteome</keyword>
<evidence type="ECO:0000313" key="3">
    <source>
        <dbReference type="Proteomes" id="UP000587527"/>
    </source>
</evidence>
<evidence type="ECO:0000313" key="2">
    <source>
        <dbReference type="EMBL" id="MBB5867423.1"/>
    </source>
</evidence>
<feature type="domain" description="STAS" evidence="1">
    <location>
        <begin position="20"/>
        <end position="108"/>
    </location>
</feature>
<dbReference type="PANTHER" id="PTHR33495:SF2">
    <property type="entry name" value="ANTI-SIGMA FACTOR ANTAGONIST TM_1081-RELATED"/>
    <property type="match status" value="1"/>
</dbReference>
<dbReference type="PROSITE" id="PS50801">
    <property type="entry name" value="STAS"/>
    <property type="match status" value="1"/>
</dbReference>
<dbReference type="RefSeq" id="WP_376776190.1">
    <property type="nucleotide sequence ID" value="NZ_JACHMN010000001.1"/>
</dbReference>
<evidence type="ECO:0000259" key="1">
    <source>
        <dbReference type="PROSITE" id="PS50801"/>
    </source>
</evidence>
<dbReference type="Proteomes" id="UP000587527">
    <property type="component" value="Unassembled WGS sequence"/>
</dbReference>
<accession>A0A841BK91</accession>
<dbReference type="EMBL" id="JACHMN010000001">
    <property type="protein sequence ID" value="MBB5867423.1"/>
    <property type="molecule type" value="Genomic_DNA"/>
</dbReference>
<dbReference type="SUPFAM" id="SSF52091">
    <property type="entry name" value="SpoIIaa-like"/>
    <property type="match status" value="1"/>
</dbReference>
<name>A0A841BK91_9ACTN</name>
<organism evidence="2 3">
    <name type="scientific">Allocatelliglobosispora scoriae</name>
    <dbReference type="NCBI Taxonomy" id="643052"/>
    <lineage>
        <taxon>Bacteria</taxon>
        <taxon>Bacillati</taxon>
        <taxon>Actinomycetota</taxon>
        <taxon>Actinomycetes</taxon>
        <taxon>Micromonosporales</taxon>
        <taxon>Micromonosporaceae</taxon>
        <taxon>Allocatelliglobosispora</taxon>
    </lineage>
</organism>
<proteinExistence type="predicted"/>
<dbReference type="Pfam" id="PF01740">
    <property type="entry name" value="STAS"/>
    <property type="match status" value="1"/>
</dbReference>
<dbReference type="GO" id="GO:0043856">
    <property type="term" value="F:anti-sigma factor antagonist activity"/>
    <property type="evidence" value="ECO:0007669"/>
    <property type="project" value="TreeGrafter"/>
</dbReference>
<reference evidence="2 3" key="1">
    <citation type="submission" date="2020-08" db="EMBL/GenBank/DDBJ databases">
        <title>Sequencing the genomes of 1000 actinobacteria strains.</title>
        <authorList>
            <person name="Klenk H.-P."/>
        </authorList>
    </citation>
    <scope>NUCLEOTIDE SEQUENCE [LARGE SCALE GENOMIC DNA]</scope>
    <source>
        <strain evidence="2 3">DSM 45362</strain>
    </source>
</reference>
<protein>
    <submittedName>
        <fullName evidence="2">Anti-anti-sigma factor</fullName>
    </submittedName>
</protein>
<dbReference type="PANTHER" id="PTHR33495">
    <property type="entry name" value="ANTI-SIGMA FACTOR ANTAGONIST TM_1081-RELATED-RELATED"/>
    <property type="match status" value="1"/>
</dbReference>
<dbReference type="InterPro" id="IPR002645">
    <property type="entry name" value="STAS_dom"/>
</dbReference>
<comment type="caution">
    <text evidence="2">The sequence shown here is derived from an EMBL/GenBank/DDBJ whole genome shotgun (WGS) entry which is preliminary data.</text>
</comment>
<dbReference type="CDD" id="cd07043">
    <property type="entry name" value="STAS_anti-anti-sigma_factors"/>
    <property type="match status" value="1"/>
</dbReference>
<gene>
    <name evidence="2" type="ORF">F4553_000802</name>
</gene>
<dbReference type="InterPro" id="IPR036513">
    <property type="entry name" value="STAS_dom_sf"/>
</dbReference>